<dbReference type="CDD" id="cd03056">
    <property type="entry name" value="GST_N_4"/>
    <property type="match status" value="1"/>
</dbReference>
<dbReference type="EMBL" id="BMYV01000001">
    <property type="protein sequence ID" value="GGX63461.1"/>
    <property type="molecule type" value="Genomic_DNA"/>
</dbReference>
<proteinExistence type="inferred from homology"/>
<feature type="domain" description="GST C-terminal" evidence="3">
    <location>
        <begin position="83"/>
        <end position="201"/>
    </location>
</feature>
<dbReference type="InterPro" id="IPR004045">
    <property type="entry name" value="Glutathione_S-Trfase_N"/>
</dbReference>
<dbReference type="InterPro" id="IPR036249">
    <property type="entry name" value="Thioredoxin-like_sf"/>
</dbReference>
<evidence type="ECO:0000256" key="1">
    <source>
        <dbReference type="RuleBase" id="RU003494"/>
    </source>
</evidence>
<dbReference type="SFLD" id="SFLDS00019">
    <property type="entry name" value="Glutathione_Transferase_(cytos"/>
    <property type="match status" value="1"/>
</dbReference>
<dbReference type="InterPro" id="IPR040079">
    <property type="entry name" value="Glutathione_S-Trfase"/>
</dbReference>
<comment type="caution">
    <text evidence="4">The sequence shown here is derived from an EMBL/GenBank/DDBJ whole genome shotgun (WGS) entry which is preliminary data.</text>
</comment>
<dbReference type="SUPFAM" id="SSF52833">
    <property type="entry name" value="Thioredoxin-like"/>
    <property type="match status" value="1"/>
</dbReference>
<evidence type="ECO:0000259" key="2">
    <source>
        <dbReference type="PROSITE" id="PS50404"/>
    </source>
</evidence>
<dbReference type="PROSITE" id="PS50404">
    <property type="entry name" value="GST_NTER"/>
    <property type="match status" value="1"/>
</dbReference>
<evidence type="ECO:0000313" key="4">
    <source>
        <dbReference type="EMBL" id="GGX63461.1"/>
    </source>
</evidence>
<sequence length="201" mass="22626">MKLYDYLPSGNSYKVRLLLSYLGIGYTHMPIDIHAGETLTPEFLAMNPAGQIPLLELGDGRTLAESNAILMFLAEDTPYLPINAFDRAKAVQWMFWEQYRHEPAIAVARFIRAYAPEREAELPKLMERGRSALSVMEAHLRTHPWFVGSGPTVADIALYAYTHVAEEGGFDLSEYPHVSAWCARMSEHPRHIGITDIPHSA</sequence>
<protein>
    <submittedName>
        <fullName evidence="4">Glutathione S-transferase</fullName>
    </submittedName>
</protein>
<gene>
    <name evidence="4" type="primary">gst</name>
    <name evidence="4" type="ORF">GCM10011309_11810</name>
</gene>
<dbReference type="Pfam" id="PF00043">
    <property type="entry name" value="GST_C"/>
    <property type="match status" value="1"/>
</dbReference>
<evidence type="ECO:0000259" key="3">
    <source>
        <dbReference type="PROSITE" id="PS50405"/>
    </source>
</evidence>
<dbReference type="SFLD" id="SFLDG01151">
    <property type="entry name" value="Main.2:_Nu-like"/>
    <property type="match status" value="1"/>
</dbReference>
<dbReference type="Gene3D" id="1.20.1050.10">
    <property type="match status" value="1"/>
</dbReference>
<dbReference type="Proteomes" id="UP000600865">
    <property type="component" value="Unassembled WGS sequence"/>
</dbReference>
<dbReference type="InterPro" id="IPR036282">
    <property type="entry name" value="Glutathione-S-Trfase_C_sf"/>
</dbReference>
<comment type="similarity">
    <text evidence="1">Belongs to the GST superfamily.</text>
</comment>
<dbReference type="RefSeq" id="WP_189582660.1">
    <property type="nucleotide sequence ID" value="NZ_BMYV01000001.1"/>
</dbReference>
<dbReference type="InterPro" id="IPR004046">
    <property type="entry name" value="GST_C"/>
</dbReference>
<dbReference type="PANTHER" id="PTHR44051:SF2">
    <property type="entry name" value="HYPOTHETICAL GLUTATHIONE S-TRANSFERASE LIKE PROTEIN"/>
    <property type="match status" value="1"/>
</dbReference>
<dbReference type="PROSITE" id="PS50405">
    <property type="entry name" value="GST_CTER"/>
    <property type="match status" value="1"/>
</dbReference>
<dbReference type="Gene3D" id="3.40.30.10">
    <property type="entry name" value="Glutaredoxin"/>
    <property type="match status" value="1"/>
</dbReference>
<reference evidence="4 5" key="1">
    <citation type="journal article" date="2014" name="Int. J. Syst. Evol. Microbiol.">
        <title>Complete genome sequence of Corynebacterium casei LMG S-19264T (=DSM 44701T), isolated from a smear-ripened cheese.</title>
        <authorList>
            <consortium name="US DOE Joint Genome Institute (JGI-PGF)"/>
            <person name="Walter F."/>
            <person name="Albersmeier A."/>
            <person name="Kalinowski J."/>
            <person name="Ruckert C."/>
        </authorList>
    </citation>
    <scope>NUCLEOTIDE SEQUENCE [LARGE SCALE GENOMIC DNA]</scope>
    <source>
        <strain evidence="4 5">KCTC 23968</strain>
    </source>
</reference>
<keyword evidence="5" id="KW-1185">Reference proteome</keyword>
<dbReference type="SUPFAM" id="SSF47616">
    <property type="entry name" value="GST C-terminal domain-like"/>
    <property type="match status" value="1"/>
</dbReference>
<feature type="domain" description="GST N-terminal" evidence="2">
    <location>
        <begin position="1"/>
        <end position="81"/>
    </location>
</feature>
<accession>A0A918ND10</accession>
<dbReference type="PANTHER" id="PTHR44051">
    <property type="entry name" value="GLUTATHIONE S-TRANSFERASE-RELATED"/>
    <property type="match status" value="1"/>
</dbReference>
<organism evidence="4 5">
    <name type="scientific">Litorimonas cladophorae</name>
    <dbReference type="NCBI Taxonomy" id="1220491"/>
    <lineage>
        <taxon>Bacteria</taxon>
        <taxon>Pseudomonadati</taxon>
        <taxon>Pseudomonadota</taxon>
        <taxon>Alphaproteobacteria</taxon>
        <taxon>Maricaulales</taxon>
        <taxon>Robiginitomaculaceae</taxon>
    </lineage>
</organism>
<dbReference type="InterPro" id="IPR010987">
    <property type="entry name" value="Glutathione-S-Trfase_C-like"/>
</dbReference>
<name>A0A918ND10_9PROT</name>
<evidence type="ECO:0000313" key="5">
    <source>
        <dbReference type="Proteomes" id="UP000600865"/>
    </source>
</evidence>
<dbReference type="SFLD" id="SFLDG00358">
    <property type="entry name" value="Main_(cytGST)"/>
    <property type="match status" value="1"/>
</dbReference>
<dbReference type="Pfam" id="PF02798">
    <property type="entry name" value="GST_N"/>
    <property type="match status" value="1"/>
</dbReference>
<dbReference type="AlphaFoldDB" id="A0A918ND10"/>